<dbReference type="InterPro" id="IPR000182">
    <property type="entry name" value="GNAT_dom"/>
</dbReference>
<keyword evidence="3" id="KW-0963">Cytoplasm</keyword>
<organism evidence="5 6">
    <name type="scientific">Hypnocyclicus thermotrophus</name>
    <dbReference type="NCBI Taxonomy" id="1627895"/>
    <lineage>
        <taxon>Bacteria</taxon>
        <taxon>Fusobacteriati</taxon>
        <taxon>Fusobacteriota</taxon>
        <taxon>Fusobacteriia</taxon>
        <taxon>Fusobacteriales</taxon>
        <taxon>Fusobacteriaceae</taxon>
        <taxon>Hypnocyclicus</taxon>
    </lineage>
</organism>
<accession>A0AA46DYP3</accession>
<dbReference type="Gene3D" id="3.40.630.30">
    <property type="match status" value="1"/>
</dbReference>
<comment type="catalytic activity">
    <reaction evidence="3">
        <text>N-terminal L-alanyl-[ribosomal protein bS18] + acetyl-CoA = N-terminal N(alpha)-acetyl-L-alanyl-[ribosomal protein bS18] + CoA + H(+)</text>
        <dbReference type="Rhea" id="RHEA:43756"/>
        <dbReference type="Rhea" id="RHEA-COMP:10676"/>
        <dbReference type="Rhea" id="RHEA-COMP:10677"/>
        <dbReference type="ChEBI" id="CHEBI:15378"/>
        <dbReference type="ChEBI" id="CHEBI:57287"/>
        <dbReference type="ChEBI" id="CHEBI:57288"/>
        <dbReference type="ChEBI" id="CHEBI:64718"/>
        <dbReference type="ChEBI" id="CHEBI:83683"/>
        <dbReference type="EC" id="2.3.1.266"/>
    </reaction>
</comment>
<name>A0AA46DYP3_9FUSO</name>
<dbReference type="CDD" id="cd04301">
    <property type="entry name" value="NAT_SF"/>
    <property type="match status" value="1"/>
</dbReference>
<keyword evidence="2" id="KW-0012">Acyltransferase</keyword>
<comment type="similarity">
    <text evidence="3">Belongs to the acetyltransferase family. RimI subfamily.</text>
</comment>
<dbReference type="PANTHER" id="PTHR42919:SF8">
    <property type="entry name" value="N-ALPHA-ACETYLTRANSFERASE 50"/>
    <property type="match status" value="1"/>
</dbReference>
<keyword evidence="1" id="KW-0808">Transferase</keyword>
<dbReference type="EMBL" id="SOBG01000004">
    <property type="protein sequence ID" value="TDT70518.1"/>
    <property type="molecule type" value="Genomic_DNA"/>
</dbReference>
<comment type="caution">
    <text evidence="5">The sequence shown here is derived from an EMBL/GenBank/DDBJ whole genome shotgun (WGS) entry which is preliminary data.</text>
</comment>
<comment type="subcellular location">
    <subcellularLocation>
        <location evidence="3">Cytoplasm</location>
    </subcellularLocation>
</comment>
<keyword evidence="6" id="KW-1185">Reference proteome</keyword>
<dbReference type="Pfam" id="PF00583">
    <property type="entry name" value="Acetyltransf_1"/>
    <property type="match status" value="1"/>
</dbReference>
<dbReference type="NCBIfam" id="TIGR01575">
    <property type="entry name" value="rimI"/>
    <property type="match status" value="1"/>
</dbReference>
<dbReference type="GO" id="GO:0005737">
    <property type="term" value="C:cytoplasm"/>
    <property type="evidence" value="ECO:0007669"/>
    <property type="project" value="UniProtKB-SubCell"/>
</dbReference>
<gene>
    <name evidence="5" type="ORF">EV215_1063</name>
</gene>
<dbReference type="EC" id="2.3.1.266" evidence="3"/>
<evidence type="ECO:0000256" key="3">
    <source>
        <dbReference type="RuleBase" id="RU363094"/>
    </source>
</evidence>
<dbReference type="PANTHER" id="PTHR42919">
    <property type="entry name" value="N-ALPHA-ACETYLTRANSFERASE"/>
    <property type="match status" value="1"/>
</dbReference>
<dbReference type="PROSITE" id="PS51186">
    <property type="entry name" value="GNAT"/>
    <property type="match status" value="1"/>
</dbReference>
<proteinExistence type="inferred from homology"/>
<feature type="domain" description="N-acetyltransferase" evidence="4">
    <location>
        <begin position="3"/>
        <end position="143"/>
    </location>
</feature>
<dbReference type="GO" id="GO:0008999">
    <property type="term" value="F:protein-N-terminal-alanine acetyltransferase activity"/>
    <property type="evidence" value="ECO:0007669"/>
    <property type="project" value="UniProtKB-EC"/>
</dbReference>
<evidence type="ECO:0000313" key="6">
    <source>
        <dbReference type="Proteomes" id="UP000294678"/>
    </source>
</evidence>
<dbReference type="RefSeq" id="WP_134112953.1">
    <property type="nucleotide sequence ID" value="NZ_SOBG01000004.1"/>
</dbReference>
<dbReference type="Proteomes" id="UP000294678">
    <property type="component" value="Unassembled WGS sequence"/>
</dbReference>
<evidence type="ECO:0000259" key="4">
    <source>
        <dbReference type="PROSITE" id="PS51186"/>
    </source>
</evidence>
<dbReference type="InterPro" id="IPR006464">
    <property type="entry name" value="AcTrfase_RimI/Ard1"/>
</dbReference>
<reference evidence="5 6" key="1">
    <citation type="submission" date="2019-03" db="EMBL/GenBank/DDBJ databases">
        <title>Genomic Encyclopedia of Type Strains, Phase IV (KMG-IV): sequencing the most valuable type-strain genomes for metagenomic binning, comparative biology and taxonomic classification.</title>
        <authorList>
            <person name="Goeker M."/>
        </authorList>
    </citation>
    <scope>NUCLEOTIDE SEQUENCE [LARGE SCALE GENOMIC DNA]</scope>
    <source>
        <strain evidence="5 6">DSM 100055</strain>
    </source>
</reference>
<dbReference type="AlphaFoldDB" id="A0AA46DYP3"/>
<dbReference type="InterPro" id="IPR051556">
    <property type="entry name" value="N-term/lysine_N-AcTrnsfr"/>
</dbReference>
<sequence>MNIKINKLKSNDITQLLDIETVSFITPWDKKLYNSMLKNNRYHLYGAFLDINLIGYIVLYDSIDIIEVIKIATSKNYRKTGVASHLLQFSIDKYNLDFMLEVRTSNINAINLYKKFNFKDISIRKNYYKDTNEDAVIMKREAK</sequence>
<evidence type="ECO:0000313" key="5">
    <source>
        <dbReference type="EMBL" id="TDT70518.1"/>
    </source>
</evidence>
<dbReference type="SUPFAM" id="SSF55729">
    <property type="entry name" value="Acyl-CoA N-acyltransferases (Nat)"/>
    <property type="match status" value="1"/>
</dbReference>
<evidence type="ECO:0000256" key="2">
    <source>
        <dbReference type="ARBA" id="ARBA00023315"/>
    </source>
</evidence>
<comment type="function">
    <text evidence="3">Acetylates the N-terminal alanine of ribosomal protein bS18.</text>
</comment>
<dbReference type="InterPro" id="IPR016181">
    <property type="entry name" value="Acyl_CoA_acyltransferase"/>
</dbReference>
<evidence type="ECO:0000256" key="1">
    <source>
        <dbReference type="ARBA" id="ARBA00022679"/>
    </source>
</evidence>
<protein>
    <recommendedName>
        <fullName evidence="3">[Ribosomal protein bS18]-alanine N-acetyltransferase</fullName>
        <ecNumber evidence="3">2.3.1.266</ecNumber>
    </recommendedName>
</protein>